<evidence type="ECO:0000313" key="3">
    <source>
        <dbReference type="EnsemblMetazoa" id="Aqu2.1.28270_001"/>
    </source>
</evidence>
<keyword evidence="1" id="KW-0175">Coiled coil</keyword>
<dbReference type="EnsemblMetazoa" id="Aqu2.1.28270_001">
    <property type="protein sequence ID" value="Aqu2.1.28270_001"/>
    <property type="gene ID" value="Aqu2.1.28270"/>
</dbReference>
<sequence>MAESYQSSPKEESTQEFVSGTLVCRSSFADVFGKYIDVKNRIHQIEDFQKQQKTHIDHLSKEFQSLKQLKEEESKLKQEIYKVLEQLETQVYANTECIKSLESKFDKFLVVSARKDGNQDDVMTRLVALEEKVLANTEACKEMKLRNNLEQRLSDSEALIQVLFKETAQLHEQINEVMFEEGKPKKQPTPVHVNDMIQTYAPQGNQNMAVSYGRKQLVSVSSNSSSSDADTTHGLGRALSTDNIPNAMSRKAELKRFTQSMQQIDLPPMETLKDKSSSRATLDEVM</sequence>
<evidence type="ECO:0000256" key="1">
    <source>
        <dbReference type="SAM" id="Coils"/>
    </source>
</evidence>
<evidence type="ECO:0000256" key="2">
    <source>
        <dbReference type="SAM" id="MobiDB-lite"/>
    </source>
</evidence>
<proteinExistence type="predicted"/>
<feature type="coiled-coil region" evidence="1">
    <location>
        <begin position="56"/>
        <end position="90"/>
    </location>
</feature>
<feature type="region of interest" description="Disordered" evidence="2">
    <location>
        <begin position="261"/>
        <end position="286"/>
    </location>
</feature>
<organism evidence="3">
    <name type="scientific">Amphimedon queenslandica</name>
    <name type="common">Sponge</name>
    <dbReference type="NCBI Taxonomy" id="400682"/>
    <lineage>
        <taxon>Eukaryota</taxon>
        <taxon>Metazoa</taxon>
        <taxon>Porifera</taxon>
        <taxon>Demospongiae</taxon>
        <taxon>Heteroscleromorpha</taxon>
        <taxon>Haplosclerida</taxon>
        <taxon>Niphatidae</taxon>
        <taxon>Amphimedon</taxon>
    </lineage>
</organism>
<name>A0A1X7UJX1_AMPQE</name>
<dbReference type="InParanoid" id="A0A1X7UJX1"/>
<reference evidence="3" key="1">
    <citation type="submission" date="2017-05" db="UniProtKB">
        <authorList>
            <consortium name="EnsemblMetazoa"/>
        </authorList>
    </citation>
    <scope>IDENTIFICATION</scope>
</reference>
<protein>
    <submittedName>
        <fullName evidence="3">Uncharacterized protein</fullName>
    </submittedName>
</protein>
<accession>A0A1X7UJX1</accession>
<dbReference type="AlphaFoldDB" id="A0A1X7UJX1"/>
<feature type="region of interest" description="Disordered" evidence="2">
    <location>
        <begin position="221"/>
        <end position="246"/>
    </location>
</feature>